<dbReference type="Proteomes" id="UP000188145">
    <property type="component" value="Chromosome"/>
</dbReference>
<keyword evidence="3 5" id="KW-1133">Transmembrane helix</keyword>
<keyword evidence="8" id="KW-1185">Reference proteome</keyword>
<dbReference type="Pfam" id="PF01957">
    <property type="entry name" value="NfeD"/>
    <property type="match status" value="1"/>
</dbReference>
<dbReference type="STRING" id="1332264.BW730_03570"/>
<protein>
    <submittedName>
        <fullName evidence="7">Nodulation efficiency protein D</fullName>
    </submittedName>
</protein>
<keyword evidence="2 5" id="KW-0812">Transmembrane</keyword>
<evidence type="ECO:0000256" key="4">
    <source>
        <dbReference type="ARBA" id="ARBA00023136"/>
    </source>
</evidence>
<comment type="subcellular location">
    <subcellularLocation>
        <location evidence="1">Membrane</location>
        <topology evidence="1">Multi-pass membrane protein</topology>
    </subcellularLocation>
</comment>
<dbReference type="InterPro" id="IPR012340">
    <property type="entry name" value="NA-bd_OB-fold"/>
</dbReference>
<dbReference type="KEGG" id="tes:BW730_03570"/>
<name>A0A1Q2CKV5_9ACTN</name>
<keyword evidence="4 5" id="KW-0472">Membrane</keyword>
<dbReference type="GO" id="GO:0005886">
    <property type="term" value="C:plasma membrane"/>
    <property type="evidence" value="ECO:0007669"/>
    <property type="project" value="TreeGrafter"/>
</dbReference>
<evidence type="ECO:0000313" key="8">
    <source>
        <dbReference type="Proteomes" id="UP000188145"/>
    </source>
</evidence>
<feature type="transmembrane region" description="Helical" evidence="5">
    <location>
        <begin position="12"/>
        <end position="38"/>
    </location>
</feature>
<dbReference type="AlphaFoldDB" id="A0A1Q2CKV5"/>
<dbReference type="PANTHER" id="PTHR33507">
    <property type="entry name" value="INNER MEMBRANE PROTEIN YBBJ"/>
    <property type="match status" value="1"/>
</dbReference>
<evidence type="ECO:0000256" key="3">
    <source>
        <dbReference type="ARBA" id="ARBA00022989"/>
    </source>
</evidence>
<dbReference type="PANTHER" id="PTHR33507:SF3">
    <property type="entry name" value="INNER MEMBRANE PROTEIN YBBJ"/>
    <property type="match status" value="1"/>
</dbReference>
<reference evidence="8" key="1">
    <citation type="submission" date="2017-02" db="EMBL/GenBank/DDBJ databases">
        <title>Tessaracoccus aquaemaris sp. nov., isolated from the intestine of a Korean rockfish, Sebastes schlegelii, in a marine aquaculture pond.</title>
        <authorList>
            <person name="Tak E.J."/>
            <person name="Bae J.-W."/>
        </authorList>
    </citation>
    <scope>NUCLEOTIDE SEQUENCE [LARGE SCALE GENOMIC DNA]</scope>
    <source>
        <strain evidence="8">NSG39</strain>
    </source>
</reference>
<dbReference type="EMBL" id="CP019606">
    <property type="protein sequence ID" value="AQP46743.1"/>
    <property type="molecule type" value="Genomic_DNA"/>
</dbReference>
<dbReference type="InterPro" id="IPR002810">
    <property type="entry name" value="NfeD-like_C"/>
</dbReference>
<evidence type="ECO:0000259" key="6">
    <source>
        <dbReference type="Pfam" id="PF01957"/>
    </source>
</evidence>
<feature type="transmembrane region" description="Helical" evidence="5">
    <location>
        <begin position="50"/>
        <end position="74"/>
    </location>
</feature>
<evidence type="ECO:0000256" key="5">
    <source>
        <dbReference type="SAM" id="Phobius"/>
    </source>
</evidence>
<dbReference type="InterPro" id="IPR052165">
    <property type="entry name" value="Membrane_assoc_protease"/>
</dbReference>
<sequence>MNEFVTWVREHLWAAWGVLALGLAAAELFTLDLTLLMLASGAAMGGVTALIFPGLVWLQVLVAIVTAFCTLFLLRPTLLAKVRNAPGYRSSLDKLVGSAGFATAAITGSAGEVKVDGQVWEARSYDPSVPISAGEAIEVFGLDGITLIVYPTSKPLSR</sequence>
<proteinExistence type="predicted"/>
<dbReference type="SUPFAM" id="SSF141322">
    <property type="entry name" value="NfeD domain-like"/>
    <property type="match status" value="1"/>
</dbReference>
<gene>
    <name evidence="7" type="ORF">BW730_03570</name>
</gene>
<dbReference type="Gene3D" id="2.40.50.140">
    <property type="entry name" value="Nucleic acid-binding proteins"/>
    <property type="match status" value="1"/>
</dbReference>
<dbReference type="OrthoDB" id="9792945at2"/>
<feature type="domain" description="NfeD-like C-terminal" evidence="6">
    <location>
        <begin position="93"/>
        <end position="151"/>
    </location>
</feature>
<evidence type="ECO:0000256" key="2">
    <source>
        <dbReference type="ARBA" id="ARBA00022692"/>
    </source>
</evidence>
<organism evidence="7 8">
    <name type="scientific">Tessaracoccus aquimaris</name>
    <dbReference type="NCBI Taxonomy" id="1332264"/>
    <lineage>
        <taxon>Bacteria</taxon>
        <taxon>Bacillati</taxon>
        <taxon>Actinomycetota</taxon>
        <taxon>Actinomycetes</taxon>
        <taxon>Propionibacteriales</taxon>
        <taxon>Propionibacteriaceae</taxon>
        <taxon>Tessaracoccus</taxon>
    </lineage>
</organism>
<evidence type="ECO:0000313" key="7">
    <source>
        <dbReference type="EMBL" id="AQP46743.1"/>
    </source>
</evidence>
<dbReference type="RefSeq" id="WP_077685050.1">
    <property type="nucleotide sequence ID" value="NZ_CP019606.1"/>
</dbReference>
<accession>A0A1Q2CKV5</accession>
<evidence type="ECO:0000256" key="1">
    <source>
        <dbReference type="ARBA" id="ARBA00004141"/>
    </source>
</evidence>